<dbReference type="Pfam" id="PF13520">
    <property type="entry name" value="AA_permease_2"/>
    <property type="match status" value="1"/>
</dbReference>
<dbReference type="AlphaFoldDB" id="A0A031LWT2"/>
<feature type="transmembrane region" description="Helical" evidence="6">
    <location>
        <begin position="51"/>
        <end position="70"/>
    </location>
</feature>
<dbReference type="InterPro" id="IPR002293">
    <property type="entry name" value="AA/rel_permease1"/>
</dbReference>
<evidence type="ECO:0000256" key="2">
    <source>
        <dbReference type="ARBA" id="ARBA00022475"/>
    </source>
</evidence>
<dbReference type="GO" id="GO:0022857">
    <property type="term" value="F:transmembrane transporter activity"/>
    <property type="evidence" value="ECO:0007669"/>
    <property type="project" value="InterPro"/>
</dbReference>
<dbReference type="RefSeq" id="WP_048098418.1">
    <property type="nucleotide sequence ID" value="NZ_JFZT01000001.1"/>
</dbReference>
<name>A0A031LWT2_9CREN</name>
<evidence type="ECO:0000313" key="8">
    <source>
        <dbReference type="Proteomes" id="UP000024332"/>
    </source>
</evidence>
<feature type="transmembrane region" description="Helical" evidence="6">
    <location>
        <begin position="408"/>
        <end position="437"/>
    </location>
</feature>
<evidence type="ECO:0000256" key="4">
    <source>
        <dbReference type="ARBA" id="ARBA00022989"/>
    </source>
</evidence>
<feature type="transmembrane region" description="Helical" evidence="6">
    <location>
        <begin position="477"/>
        <end position="504"/>
    </location>
</feature>
<keyword evidence="4 6" id="KW-1133">Transmembrane helix</keyword>
<keyword evidence="2" id="KW-1003">Cell membrane</keyword>
<feature type="transmembrane region" description="Helical" evidence="6">
    <location>
        <begin position="236"/>
        <end position="257"/>
    </location>
</feature>
<evidence type="ECO:0000256" key="1">
    <source>
        <dbReference type="ARBA" id="ARBA00004651"/>
    </source>
</evidence>
<dbReference type="InterPro" id="IPR050367">
    <property type="entry name" value="APC_superfamily"/>
</dbReference>
<accession>A0A031LWT2</accession>
<dbReference type="EMBL" id="JFZT01000001">
    <property type="protein sequence ID" value="EZQ12276.1"/>
    <property type="molecule type" value="Genomic_DNA"/>
</dbReference>
<evidence type="ECO:0000256" key="3">
    <source>
        <dbReference type="ARBA" id="ARBA00022692"/>
    </source>
</evidence>
<comment type="subcellular location">
    <subcellularLocation>
        <location evidence="1">Cell membrane</location>
        <topology evidence="1">Multi-pass membrane protein</topology>
    </subcellularLocation>
</comment>
<dbReference type="OrthoDB" id="42659at2157"/>
<proteinExistence type="predicted"/>
<comment type="caution">
    <text evidence="7">The sequence shown here is derived from an EMBL/GenBank/DDBJ whole genome shotgun (WGS) entry which is preliminary data.</text>
</comment>
<protein>
    <recommendedName>
        <fullName evidence="9">Amino acid permease</fullName>
    </recommendedName>
</protein>
<dbReference type="PANTHER" id="PTHR42770:SF7">
    <property type="entry name" value="MEMBRANE PROTEIN"/>
    <property type="match status" value="1"/>
</dbReference>
<feature type="transmembrane region" description="Helical" evidence="6">
    <location>
        <begin position="108"/>
        <end position="130"/>
    </location>
</feature>
<dbReference type="PIRSF" id="PIRSF006060">
    <property type="entry name" value="AA_transporter"/>
    <property type="match status" value="1"/>
</dbReference>
<feature type="transmembrane region" description="Helical" evidence="6">
    <location>
        <begin position="150"/>
        <end position="169"/>
    </location>
</feature>
<reference evidence="7 8" key="1">
    <citation type="submission" date="2014-03" db="EMBL/GenBank/DDBJ databases">
        <title>Draft genome sequence of the novel thermoacidophilic archaea Acidianus copahuensis ALE1 strain, isolated from Copahue volcanic area in Neuquen Argentina.</title>
        <authorList>
            <person name="Urbieta M.S."/>
            <person name="Rascovan N."/>
            <person name="Castro C."/>
            <person name="Revale S."/>
            <person name="Giaveno M.A."/>
            <person name="Vazquez M.P."/>
            <person name="Donati E.R."/>
        </authorList>
    </citation>
    <scope>NUCLEOTIDE SEQUENCE [LARGE SCALE GENOMIC DNA]</scope>
    <source>
        <strain evidence="7 8">ALE1</strain>
    </source>
</reference>
<dbReference type="Proteomes" id="UP000024332">
    <property type="component" value="Unassembled WGS sequence"/>
</dbReference>
<feature type="transmembrane region" description="Helical" evidence="6">
    <location>
        <begin position="269"/>
        <end position="298"/>
    </location>
</feature>
<gene>
    <name evidence="7" type="ORF">CM19_00025</name>
</gene>
<keyword evidence="3 6" id="KW-0812">Transmembrane</keyword>
<evidence type="ECO:0000256" key="5">
    <source>
        <dbReference type="ARBA" id="ARBA00023136"/>
    </source>
</evidence>
<evidence type="ECO:0000313" key="7">
    <source>
        <dbReference type="EMBL" id="EZQ12276.1"/>
    </source>
</evidence>
<feature type="transmembrane region" description="Helical" evidence="6">
    <location>
        <begin position="449"/>
        <end position="471"/>
    </location>
</feature>
<dbReference type="STRING" id="1160895.CM19_00025"/>
<keyword evidence="5 6" id="KW-0472">Membrane</keyword>
<dbReference type="Gene3D" id="1.20.1740.10">
    <property type="entry name" value="Amino acid/polyamine transporter I"/>
    <property type="match status" value="1"/>
</dbReference>
<dbReference type="PANTHER" id="PTHR42770">
    <property type="entry name" value="AMINO ACID TRANSPORTER-RELATED"/>
    <property type="match status" value="1"/>
</dbReference>
<feature type="transmembrane region" description="Helical" evidence="6">
    <location>
        <begin position="27"/>
        <end position="45"/>
    </location>
</feature>
<feature type="transmembrane region" description="Helical" evidence="6">
    <location>
        <begin position="318"/>
        <end position="351"/>
    </location>
</feature>
<feature type="transmembrane region" description="Helical" evidence="6">
    <location>
        <begin position="176"/>
        <end position="196"/>
    </location>
</feature>
<dbReference type="GO" id="GO:0005886">
    <property type="term" value="C:plasma membrane"/>
    <property type="evidence" value="ECO:0007669"/>
    <property type="project" value="UniProtKB-SubCell"/>
</dbReference>
<organism evidence="7 8">
    <name type="scientific">Candidatus Acidianus copahuensis</name>
    <dbReference type="NCBI Taxonomy" id="1160895"/>
    <lineage>
        <taxon>Archaea</taxon>
        <taxon>Thermoproteota</taxon>
        <taxon>Thermoprotei</taxon>
        <taxon>Sulfolobales</taxon>
        <taxon>Sulfolobaceae</taxon>
        <taxon>Acidianus</taxon>
    </lineage>
</organism>
<keyword evidence="8" id="KW-1185">Reference proteome</keyword>
<evidence type="ECO:0008006" key="9">
    <source>
        <dbReference type="Google" id="ProtNLM"/>
    </source>
</evidence>
<evidence type="ECO:0000256" key="6">
    <source>
        <dbReference type="SAM" id="Phobius"/>
    </source>
</evidence>
<sequence>MSKKGLFIRESSGLIREMGAKHSFGKVLALIVPISAYYTLIYSPALPSANWNIGIVIAAILALPIFFTYLKLAEYIPRSSGEYVYISRILGPIPATVQGIANIFSTPLLAALLSQIEISAGLAPAIQLIGMVTHNYGLLNLGTQMLTNPTFFFMSTAIVLFLMWIVSILPPRHMANFMFVIASLQVIGGILIVGILSQGMKTFEYAFNSISKTSFQTLYSHGLSYYSPLANPLETLIWAILMMMWLFIWFFAPSYFAGEYKKASNSLKLGMVSGYAVAAIIIFGLVFTTEYSMGIPFFNYVSLNGWGSSIPLSASSGYIAWAGIIALSSPTLAIIMAILNLGLQFVAMPLSLAIPSRVMLAMSFDRILPEKLAYVSPRLHTPLLASSIVLAMSMFYEYATQFLGFEVSVIVLIGILFLYQFLLATISALVGGIRGITGVDLKKEERRKLIFYGGLGSAILIMATFFALWYATINSLYASMVIGIPMINYLVIGLIPVAGVITFLTSKFTRKREGIDLELLFKEIPPE</sequence>